<name>A0A803KWL7_CHEQI</name>
<evidence type="ECO:0000256" key="2">
    <source>
        <dbReference type="ARBA" id="ARBA00022723"/>
    </source>
</evidence>
<comment type="subcellular location">
    <subcellularLocation>
        <location evidence="1">Nucleus</location>
    </subcellularLocation>
</comment>
<keyword evidence="7" id="KW-0804">Transcription</keyword>
<dbReference type="SUPFAM" id="SSF103612">
    <property type="entry name" value="SBT domain"/>
    <property type="match status" value="1"/>
</dbReference>
<dbReference type="RefSeq" id="XP_021713647.1">
    <property type="nucleotide sequence ID" value="XM_021857955.1"/>
</dbReference>
<keyword evidence="3 9" id="KW-0863">Zinc-finger</keyword>
<dbReference type="PANTHER" id="PTHR31251">
    <property type="entry name" value="SQUAMOSA PROMOTER-BINDING-LIKE PROTEIN 4"/>
    <property type="match status" value="1"/>
</dbReference>
<keyword evidence="8" id="KW-0539">Nucleus</keyword>
<reference evidence="12" key="2">
    <citation type="submission" date="2021-03" db="UniProtKB">
        <authorList>
            <consortium name="EnsemblPlants"/>
        </authorList>
    </citation>
    <scope>IDENTIFICATION</scope>
</reference>
<dbReference type="PANTHER" id="PTHR31251:SF208">
    <property type="entry name" value="SQUAMOSA PROMOTER-BINDING-LIKE PROTEIN 18"/>
    <property type="match status" value="1"/>
</dbReference>
<accession>A0A803KWL7</accession>
<keyword evidence="13" id="KW-1185">Reference proteome</keyword>
<evidence type="ECO:0000259" key="11">
    <source>
        <dbReference type="PROSITE" id="PS51141"/>
    </source>
</evidence>
<dbReference type="OMA" id="VPRENMK"/>
<evidence type="ECO:0000256" key="6">
    <source>
        <dbReference type="ARBA" id="ARBA00023125"/>
    </source>
</evidence>
<dbReference type="Gene3D" id="4.10.1100.10">
    <property type="entry name" value="Transcription factor, SBP-box domain"/>
    <property type="match status" value="1"/>
</dbReference>
<dbReference type="FunFam" id="4.10.1100.10:FF:000001">
    <property type="entry name" value="Squamosa promoter-binding-like protein 14"/>
    <property type="match status" value="1"/>
</dbReference>
<evidence type="ECO:0000256" key="8">
    <source>
        <dbReference type="ARBA" id="ARBA00023242"/>
    </source>
</evidence>
<proteinExistence type="predicted"/>
<evidence type="ECO:0000256" key="5">
    <source>
        <dbReference type="ARBA" id="ARBA00023015"/>
    </source>
</evidence>
<dbReference type="AlphaFoldDB" id="A0A803KWL7"/>
<evidence type="ECO:0000256" key="1">
    <source>
        <dbReference type="ARBA" id="ARBA00004123"/>
    </source>
</evidence>
<dbReference type="Proteomes" id="UP000596660">
    <property type="component" value="Unplaced"/>
</dbReference>
<dbReference type="PROSITE" id="PS51141">
    <property type="entry name" value="ZF_SBP"/>
    <property type="match status" value="1"/>
</dbReference>
<feature type="region of interest" description="Disordered" evidence="10">
    <location>
        <begin position="166"/>
        <end position="185"/>
    </location>
</feature>
<dbReference type="GO" id="GO:0008270">
    <property type="term" value="F:zinc ion binding"/>
    <property type="evidence" value="ECO:0007669"/>
    <property type="project" value="UniProtKB-KW"/>
</dbReference>
<dbReference type="GO" id="GO:0005634">
    <property type="term" value="C:nucleus"/>
    <property type="evidence" value="ECO:0007669"/>
    <property type="project" value="UniProtKB-SubCell"/>
</dbReference>
<evidence type="ECO:0000256" key="9">
    <source>
        <dbReference type="PROSITE-ProRule" id="PRU00470"/>
    </source>
</evidence>
<reference evidence="12" key="1">
    <citation type="journal article" date="2017" name="Nature">
        <title>The genome of Chenopodium quinoa.</title>
        <authorList>
            <person name="Jarvis D.E."/>
            <person name="Ho Y.S."/>
            <person name="Lightfoot D.J."/>
            <person name="Schmoeckel S.M."/>
            <person name="Li B."/>
            <person name="Borm T.J.A."/>
            <person name="Ohyanagi H."/>
            <person name="Mineta K."/>
            <person name="Michell C.T."/>
            <person name="Saber N."/>
            <person name="Kharbatia N.M."/>
            <person name="Rupper R.R."/>
            <person name="Sharp A.R."/>
            <person name="Dally N."/>
            <person name="Boughton B.A."/>
            <person name="Woo Y.H."/>
            <person name="Gao G."/>
            <person name="Schijlen E.G.W.M."/>
            <person name="Guo X."/>
            <person name="Momin A.A."/>
            <person name="Negrao S."/>
            <person name="Al-Babili S."/>
            <person name="Gehring C."/>
            <person name="Roessner U."/>
            <person name="Jung C."/>
            <person name="Murphy K."/>
            <person name="Arold S.T."/>
            <person name="Gojobori T."/>
            <person name="van der Linden C.G."/>
            <person name="van Loo E.N."/>
            <person name="Jellen E.N."/>
            <person name="Maughan P.J."/>
            <person name="Tester M."/>
        </authorList>
    </citation>
    <scope>NUCLEOTIDE SEQUENCE [LARGE SCALE GENOMIC DNA]</scope>
    <source>
        <strain evidence="12">cv. PI 614886</strain>
    </source>
</reference>
<feature type="domain" description="SBP-type" evidence="11">
    <location>
        <begin position="96"/>
        <end position="173"/>
    </location>
</feature>
<dbReference type="SMR" id="A0A803KWL7"/>
<dbReference type="OrthoDB" id="514967at2759"/>
<dbReference type="InterPro" id="IPR036893">
    <property type="entry name" value="SBP_sf"/>
</dbReference>
<evidence type="ECO:0000256" key="4">
    <source>
        <dbReference type="ARBA" id="ARBA00022833"/>
    </source>
</evidence>
<feature type="compositionally biased region" description="Low complexity" evidence="10">
    <location>
        <begin position="66"/>
        <end position="83"/>
    </location>
</feature>
<dbReference type="KEGG" id="cqi:110681826"/>
<dbReference type="Gramene" id="AUR62003425-RA">
    <property type="protein sequence ID" value="AUR62003425-RA:cds"/>
    <property type="gene ID" value="AUR62003425"/>
</dbReference>
<evidence type="ECO:0000256" key="7">
    <source>
        <dbReference type="ARBA" id="ARBA00023163"/>
    </source>
</evidence>
<evidence type="ECO:0000256" key="3">
    <source>
        <dbReference type="ARBA" id="ARBA00022771"/>
    </source>
</evidence>
<dbReference type="GO" id="GO:0003677">
    <property type="term" value="F:DNA binding"/>
    <property type="evidence" value="ECO:0007669"/>
    <property type="project" value="UniProtKB-KW"/>
</dbReference>
<protein>
    <recommendedName>
        <fullName evidence="11">SBP-type domain-containing protein</fullName>
    </recommendedName>
</protein>
<keyword evidence="5" id="KW-0805">Transcription regulation</keyword>
<keyword evidence="2" id="KW-0479">Metal-binding</keyword>
<gene>
    <name evidence="12" type="primary">LOC110681826</name>
</gene>
<dbReference type="InterPro" id="IPR044817">
    <property type="entry name" value="SBP-like"/>
</dbReference>
<sequence>MEWDSKSCAWNGVSKVEFQDNGYHHHLATLAGSSGTGISNMFSVDLKLGRLGDMRDLSMDTLKNSMPLNMASSSSPSPVLALSKRGRPRNSGAQSTVICSVDGCASDLNQCREYHRRHKVCERHSKTPVVLVGGKEQRFCQQCSRFHSLEEFDEVKRSCRKRLDGHNRRRRKRQPETFYMPDSAGGVLSSHTADGMLQYSCPQMHTVNWPTMSQQPDLYFQNNQETIYQPLLNDVAPTGSRRGGLKVSPDNSGCALSLLSRYSSQSSDIRVGPAMQPTVMSSATAQGSSTSLHLNNSYQLPCSQGLDDIESSASLSSSSNTNAPNIGGFHTGHAGYRENSSRIFPFGWE</sequence>
<feature type="region of interest" description="Disordered" evidence="10">
    <location>
        <begin position="66"/>
        <end position="93"/>
    </location>
</feature>
<dbReference type="InterPro" id="IPR004333">
    <property type="entry name" value="SBP_dom"/>
</dbReference>
<dbReference type="GeneID" id="110681826"/>
<organism evidence="12 13">
    <name type="scientific">Chenopodium quinoa</name>
    <name type="common">Quinoa</name>
    <dbReference type="NCBI Taxonomy" id="63459"/>
    <lineage>
        <taxon>Eukaryota</taxon>
        <taxon>Viridiplantae</taxon>
        <taxon>Streptophyta</taxon>
        <taxon>Embryophyta</taxon>
        <taxon>Tracheophyta</taxon>
        <taxon>Spermatophyta</taxon>
        <taxon>Magnoliopsida</taxon>
        <taxon>eudicotyledons</taxon>
        <taxon>Gunneridae</taxon>
        <taxon>Pentapetalae</taxon>
        <taxon>Caryophyllales</taxon>
        <taxon>Chenopodiaceae</taxon>
        <taxon>Chenopodioideae</taxon>
        <taxon>Atripliceae</taxon>
        <taxon>Chenopodium</taxon>
    </lineage>
</organism>
<evidence type="ECO:0000256" key="10">
    <source>
        <dbReference type="SAM" id="MobiDB-lite"/>
    </source>
</evidence>
<keyword evidence="4" id="KW-0862">Zinc</keyword>
<keyword evidence="6" id="KW-0238">DNA-binding</keyword>
<evidence type="ECO:0000313" key="12">
    <source>
        <dbReference type="EnsemblPlants" id="AUR62003425-RA:cds"/>
    </source>
</evidence>
<evidence type="ECO:0000313" key="13">
    <source>
        <dbReference type="Proteomes" id="UP000596660"/>
    </source>
</evidence>
<dbReference type="Pfam" id="PF03110">
    <property type="entry name" value="SBP"/>
    <property type="match status" value="1"/>
</dbReference>
<dbReference type="EnsemblPlants" id="AUR62003425-RA">
    <property type="protein sequence ID" value="AUR62003425-RA:cds"/>
    <property type="gene ID" value="AUR62003425"/>
</dbReference>